<dbReference type="RefSeq" id="WP_011389212.1">
    <property type="nucleotide sequence ID" value="NC_007643.1"/>
</dbReference>
<evidence type="ECO:0000256" key="7">
    <source>
        <dbReference type="ARBA" id="ARBA00023065"/>
    </source>
</evidence>
<dbReference type="Pfam" id="PF07715">
    <property type="entry name" value="Plug"/>
    <property type="match status" value="1"/>
</dbReference>
<dbReference type="SUPFAM" id="SSF56935">
    <property type="entry name" value="Porins"/>
    <property type="match status" value="1"/>
</dbReference>
<dbReference type="EnsemblBacteria" id="ABC22259">
    <property type="protein sequence ID" value="ABC22259"/>
    <property type="gene ID" value="Rru_A1458"/>
</dbReference>
<keyword evidence="3 11" id="KW-1134">Transmembrane beta strand</keyword>
<feature type="signal peptide" evidence="13">
    <location>
        <begin position="1"/>
        <end position="23"/>
    </location>
</feature>
<organism evidence="16 17">
    <name type="scientific">Rhodospirillum rubrum (strain ATCC 11170 / ATH 1.1.1 / DSM 467 / LMG 4362 / NCIMB 8255 / S1)</name>
    <dbReference type="NCBI Taxonomy" id="269796"/>
    <lineage>
        <taxon>Bacteria</taxon>
        <taxon>Pseudomonadati</taxon>
        <taxon>Pseudomonadota</taxon>
        <taxon>Alphaproteobacteria</taxon>
        <taxon>Rhodospirillales</taxon>
        <taxon>Rhodospirillaceae</taxon>
        <taxon>Rhodospirillum</taxon>
    </lineage>
</organism>
<comment type="similarity">
    <text evidence="11 12">Belongs to the TonB-dependent receptor family.</text>
</comment>
<keyword evidence="5 11" id="KW-0812">Transmembrane</keyword>
<evidence type="ECO:0000256" key="2">
    <source>
        <dbReference type="ARBA" id="ARBA00022448"/>
    </source>
</evidence>
<dbReference type="eggNOG" id="COG4774">
    <property type="taxonomic scope" value="Bacteria"/>
</dbReference>
<dbReference type="InterPro" id="IPR039426">
    <property type="entry name" value="TonB-dep_rcpt-like"/>
</dbReference>
<dbReference type="GO" id="GO:0009279">
    <property type="term" value="C:cell outer membrane"/>
    <property type="evidence" value="ECO:0007669"/>
    <property type="project" value="UniProtKB-SubCell"/>
</dbReference>
<evidence type="ECO:0000256" key="5">
    <source>
        <dbReference type="ARBA" id="ARBA00022692"/>
    </source>
</evidence>
<keyword evidence="6" id="KW-0408">Iron</keyword>
<name>Q2RUD6_RHORT</name>
<proteinExistence type="inferred from homology"/>
<evidence type="ECO:0000256" key="13">
    <source>
        <dbReference type="SAM" id="SignalP"/>
    </source>
</evidence>
<evidence type="ECO:0000256" key="6">
    <source>
        <dbReference type="ARBA" id="ARBA00023004"/>
    </source>
</evidence>
<keyword evidence="17" id="KW-1185">Reference proteome</keyword>
<evidence type="ECO:0000256" key="8">
    <source>
        <dbReference type="ARBA" id="ARBA00023077"/>
    </source>
</evidence>
<feature type="domain" description="TonB-dependent receptor plug" evidence="15">
    <location>
        <begin position="50"/>
        <end position="153"/>
    </location>
</feature>
<evidence type="ECO:0000256" key="12">
    <source>
        <dbReference type="RuleBase" id="RU003357"/>
    </source>
</evidence>
<dbReference type="InterPro" id="IPR036942">
    <property type="entry name" value="Beta-barrel_TonB_sf"/>
</dbReference>
<dbReference type="Gene3D" id="2.40.170.20">
    <property type="entry name" value="TonB-dependent receptor, beta-barrel domain"/>
    <property type="match status" value="1"/>
</dbReference>
<evidence type="ECO:0000256" key="11">
    <source>
        <dbReference type="PROSITE-ProRule" id="PRU01360"/>
    </source>
</evidence>
<evidence type="ECO:0000256" key="4">
    <source>
        <dbReference type="ARBA" id="ARBA00022496"/>
    </source>
</evidence>
<dbReference type="EMBL" id="CP000230">
    <property type="protein sequence ID" value="ABC22259.1"/>
    <property type="molecule type" value="Genomic_DNA"/>
</dbReference>
<keyword evidence="8 12" id="KW-0798">TonB box</keyword>
<evidence type="ECO:0000256" key="9">
    <source>
        <dbReference type="ARBA" id="ARBA00023136"/>
    </source>
</evidence>
<keyword evidence="13" id="KW-0732">Signal</keyword>
<feature type="chain" id="PRO_5004214850" evidence="13">
    <location>
        <begin position="24"/>
        <end position="694"/>
    </location>
</feature>
<evidence type="ECO:0000313" key="16">
    <source>
        <dbReference type="EMBL" id="ABC22259.1"/>
    </source>
</evidence>
<keyword evidence="9 11" id="KW-0472">Membrane</keyword>
<feature type="domain" description="TonB-dependent receptor-like beta-barrel" evidence="14">
    <location>
        <begin position="255"/>
        <end position="659"/>
    </location>
</feature>
<dbReference type="KEGG" id="rru:Rru_A1458"/>
<dbReference type="STRING" id="269796.Rru_A1458"/>
<evidence type="ECO:0000256" key="10">
    <source>
        <dbReference type="ARBA" id="ARBA00023237"/>
    </source>
</evidence>
<dbReference type="GO" id="GO:0006826">
    <property type="term" value="P:iron ion transport"/>
    <property type="evidence" value="ECO:0007669"/>
    <property type="project" value="UniProtKB-KW"/>
</dbReference>
<keyword evidence="2 11" id="KW-0813">Transport</keyword>
<dbReference type="PhylomeDB" id="Q2RUD6"/>
<accession>Q2RUD6</accession>
<keyword evidence="16" id="KW-0675">Receptor</keyword>
<keyword evidence="10 11" id="KW-0998">Cell outer membrane</keyword>
<dbReference type="Proteomes" id="UP000001929">
    <property type="component" value="Chromosome"/>
</dbReference>
<dbReference type="InterPro" id="IPR012910">
    <property type="entry name" value="Plug_dom"/>
</dbReference>
<gene>
    <name evidence="16" type="ordered locus">Rru_A1458</name>
</gene>
<evidence type="ECO:0000259" key="15">
    <source>
        <dbReference type="Pfam" id="PF07715"/>
    </source>
</evidence>
<dbReference type="PROSITE" id="PS52016">
    <property type="entry name" value="TONB_DEPENDENT_REC_3"/>
    <property type="match status" value="1"/>
</dbReference>
<dbReference type="PANTHER" id="PTHR32552">
    <property type="entry name" value="FERRICHROME IRON RECEPTOR-RELATED"/>
    <property type="match status" value="1"/>
</dbReference>
<reference evidence="16 17" key="1">
    <citation type="journal article" date="2011" name="Stand. Genomic Sci.">
        <title>Complete genome sequence of Rhodospirillum rubrum type strain (S1).</title>
        <authorList>
            <person name="Munk A.C."/>
            <person name="Copeland A."/>
            <person name="Lucas S."/>
            <person name="Lapidus A."/>
            <person name="Del Rio T.G."/>
            <person name="Barry K."/>
            <person name="Detter J.C."/>
            <person name="Hammon N."/>
            <person name="Israni S."/>
            <person name="Pitluck S."/>
            <person name="Brettin T."/>
            <person name="Bruce D."/>
            <person name="Han C."/>
            <person name="Tapia R."/>
            <person name="Gilna P."/>
            <person name="Schmutz J."/>
            <person name="Larimer F."/>
            <person name="Land M."/>
            <person name="Kyrpides N.C."/>
            <person name="Mavromatis K."/>
            <person name="Richardson P."/>
            <person name="Rohde M."/>
            <person name="Goker M."/>
            <person name="Klenk H.P."/>
            <person name="Zhang Y."/>
            <person name="Roberts G.P."/>
            <person name="Reslewic S."/>
            <person name="Schwartz D.C."/>
        </authorList>
    </citation>
    <scope>NUCLEOTIDE SEQUENCE [LARGE SCALE GENOMIC DNA]</scope>
    <source>
        <strain evidence="17">ATCC 11170 / ATH 1.1.1 / DSM 467 / LMG 4362 / NCIMB 8255 / S1</strain>
    </source>
</reference>
<comment type="subcellular location">
    <subcellularLocation>
        <location evidence="1 11">Cell outer membrane</location>
        <topology evidence="1 11">Multi-pass membrane protein</topology>
    </subcellularLocation>
</comment>
<keyword evidence="4" id="KW-0410">Iron transport</keyword>
<dbReference type="PATRIC" id="fig|269796.9.peg.1529"/>
<dbReference type="InterPro" id="IPR000531">
    <property type="entry name" value="Beta-barrel_TonB"/>
</dbReference>
<protein>
    <submittedName>
        <fullName evidence="16">TonB-dependent receptor</fullName>
    </submittedName>
</protein>
<dbReference type="Pfam" id="PF00593">
    <property type="entry name" value="TonB_dep_Rec_b-barrel"/>
    <property type="match status" value="1"/>
</dbReference>
<sequence>MSLARSPRVAALGVLLFGLPAQAEEPAVSEDPVFTLPSLIVEARHWREDAQAVPGSVEVLTRDRLETPLWDSVGALPKLSPNVQIEDSSVQTRIVVRGMTSANTALQDPVGFFVNDVALPLGASQAPALFDIERMEILKGPQGSLFGRNTEAGAVRIITAEPASTAEAWASLTPSLLNAGDRWQPVYTGAAGMSGPMGKTMTGSLAVRAQGTEGVHHNRFDDGDEGGDLDRFTFSGGLGAQAGDATTLSLKSVVDRVDMGKQRMRYLTGPYATGPYVTNYNTDAWDKKTSAIQSLRVDHAFDALDLTSITGWTSFHHDFQMDLDTGPLATRPTELDHWDNALSQELRLASREDGGRWRWLGGLHTYRQWSDISYKAQTPRVVRDTTITQTGLAGFGQGEVRLWDDLRLGIGTRVEWIRQKGDMALTSAGRRADFDATLDTVTVLPKLSLAYDVTPEVMVYGSLARGYLPGGYNYSMATGASSLSYDAEYSWTAETGVKARLWDDRLAAGLALFHTRTTDKQILDLEPGGAQKFSNAAEAEVSGLEGSLDARLTPRWSLFGTLGLQRAEATEYSTTVSRNGRQVAVDYSGKALPMAPDVTWSVGGRYDAGSGWFAQASLNGAGSSYFDSQNTLKQGAYILADAEVGYRFKGAEVALWSKNLTGETVYTRAVSAPLGAIVEDGAPREVGLRLRLTW</sequence>
<evidence type="ECO:0000256" key="1">
    <source>
        <dbReference type="ARBA" id="ARBA00004571"/>
    </source>
</evidence>
<keyword evidence="7" id="KW-0406">Ion transport</keyword>
<dbReference type="HOGENOM" id="CLU_008287_15_2_5"/>
<evidence type="ECO:0000259" key="14">
    <source>
        <dbReference type="Pfam" id="PF00593"/>
    </source>
</evidence>
<dbReference type="PANTHER" id="PTHR32552:SF81">
    <property type="entry name" value="TONB-DEPENDENT OUTER MEMBRANE RECEPTOR"/>
    <property type="match status" value="1"/>
</dbReference>
<evidence type="ECO:0000256" key="3">
    <source>
        <dbReference type="ARBA" id="ARBA00022452"/>
    </source>
</evidence>
<evidence type="ECO:0000313" key="17">
    <source>
        <dbReference type="Proteomes" id="UP000001929"/>
    </source>
</evidence>
<dbReference type="AlphaFoldDB" id="Q2RUD6"/>